<dbReference type="PANTHER" id="PTHR40111">
    <property type="entry name" value="CEPHALOSPORIN-C DEACETYLASE"/>
    <property type="match status" value="1"/>
</dbReference>
<dbReference type="PANTHER" id="PTHR40111:SF1">
    <property type="entry name" value="CEPHALOSPORIN-C DEACETYLASE"/>
    <property type="match status" value="1"/>
</dbReference>
<accession>A0ABQ4LHP1</accession>
<dbReference type="Proteomes" id="UP000676601">
    <property type="component" value="Unassembled WGS sequence"/>
</dbReference>
<dbReference type="InterPro" id="IPR039069">
    <property type="entry name" value="CE7"/>
</dbReference>
<reference evidence="2 3" key="1">
    <citation type="submission" date="2021-03" db="EMBL/GenBank/DDBJ databases">
        <title>Antimicrobial resistance genes in bacteria isolated from Japanese honey, and their potential for conferring macrolide and lincosamide resistance in the American foulbrood pathogen Paenibacillus larvae.</title>
        <authorList>
            <person name="Okamoto M."/>
            <person name="Kumagai M."/>
            <person name="Kanamori H."/>
            <person name="Takamatsu D."/>
        </authorList>
    </citation>
    <scope>NUCLEOTIDE SEQUENCE [LARGE SCALE GENOMIC DNA]</scope>
    <source>
        <strain evidence="2 3">J21TS7</strain>
    </source>
</reference>
<dbReference type="InterPro" id="IPR008391">
    <property type="entry name" value="AXE1_dom"/>
</dbReference>
<organism evidence="2 3">
    <name type="scientific">Paenibacillus cineris</name>
    <dbReference type="NCBI Taxonomy" id="237530"/>
    <lineage>
        <taxon>Bacteria</taxon>
        <taxon>Bacillati</taxon>
        <taxon>Bacillota</taxon>
        <taxon>Bacilli</taxon>
        <taxon>Bacillales</taxon>
        <taxon>Paenibacillaceae</taxon>
        <taxon>Paenibacillus</taxon>
    </lineage>
</organism>
<evidence type="ECO:0000313" key="3">
    <source>
        <dbReference type="Proteomes" id="UP000676601"/>
    </source>
</evidence>
<comment type="caution">
    <text evidence="2">The sequence shown here is derived from an EMBL/GenBank/DDBJ whole genome shotgun (WGS) entry which is preliminary data.</text>
</comment>
<dbReference type="Pfam" id="PF05448">
    <property type="entry name" value="AXE1"/>
    <property type="match status" value="1"/>
</dbReference>
<evidence type="ECO:0000259" key="1">
    <source>
        <dbReference type="Pfam" id="PF05448"/>
    </source>
</evidence>
<dbReference type="InterPro" id="IPR029058">
    <property type="entry name" value="AB_hydrolase_fold"/>
</dbReference>
<dbReference type="Gene3D" id="3.40.50.1820">
    <property type="entry name" value="alpha/beta hydrolase"/>
    <property type="match status" value="1"/>
</dbReference>
<dbReference type="SUPFAM" id="SSF53474">
    <property type="entry name" value="alpha/beta-Hydrolases"/>
    <property type="match status" value="1"/>
</dbReference>
<sequence length="325" mass="36228">MIVPLVDMPMSQLKQYEGRNPKPDDFDTYWSQALEEMRAVDPQVELVPADFEVPFAECFSLYFTGVNGARIHAKYARPKGAAQPHPAVLQFHGYTGDSGDWMDKMVYPAMGFSIASLDVRGQGGLSEDKGGVVGNTHHGHIIRGLSDKDPHKLLFRDVFLDTAQLAAIVMGFPEVDADRVGATGWSQGGALTIACAALEPRIKKAAPVYPFLSDYKRVWEMDLSVHAYEELRTYFRKFDPQHQREDEIFTKLGYIDIQNLASRIEADVMVGVGLMDTICPPSTQFAAINKMKSPVKLEIYPDFGHEGLPGLNDKIVQFMKGLQQE</sequence>
<gene>
    <name evidence="2" type="primary">axe1</name>
    <name evidence="2" type="ORF">J21TS7_43190</name>
</gene>
<name>A0ABQ4LHP1_9BACL</name>
<evidence type="ECO:0000313" key="2">
    <source>
        <dbReference type="EMBL" id="GIO56001.1"/>
    </source>
</evidence>
<dbReference type="EMBL" id="BORU01000002">
    <property type="protein sequence ID" value="GIO56001.1"/>
    <property type="molecule type" value="Genomic_DNA"/>
</dbReference>
<keyword evidence="3" id="KW-1185">Reference proteome</keyword>
<feature type="domain" description="Acetyl xylan esterase" evidence="1">
    <location>
        <begin position="4"/>
        <end position="321"/>
    </location>
</feature>
<proteinExistence type="predicted"/>
<protein>
    <submittedName>
        <fullName evidence="2">Acetylxylan esterase</fullName>
    </submittedName>
</protein>